<name>A0A9E7MNV5_9CAUD</name>
<accession>A0A9E7MNV5</accession>
<sequence>MTDTRTPLGWVRNDREVTWWGADYPVHWEPGEGFAIYGEPAQAQADAVAAELTPDPSVAALHDYCLRQAESNDDAAVRYDEDAADWAQNPDPFKAKRADNSRAVAAQCRKTAVEFRKWARALSDPLNVERLCAALRECQDKLWVGRCNSGDEAFRAAAERACDMASEALKATPHTPAFKDEAALKASVKDLITHRRAGDYDLMADDVANALWPLLRNAVDPTQAAALASGKKMNAWIGDILAQATAGPKEGLRSADHLFDLIAGSLFDHPHKSAPLGGIRLLADDLWTMIGLQAASDQFAAFRAGWRTNAALPADDPAYFERSIETDWMDYLKRGAADYNAALDASAQELETEATLALTEDVPAVEVAAEALYRIGRRYGWWKAMGMEDRAGYRTPEDPIAQREFEAVVEEILEAGRVVRSDAYKAASEALEKCWGALNFVLAFYDPGQRHLDTNAWKQAEAGARQAHAHARVVLDELKVKPEDEENPWRSQAEWSDLLRRRDDYIVNEGLWADFVESLMKHDQAAAKS</sequence>
<dbReference type="Proteomes" id="UP001056685">
    <property type="component" value="Segment"/>
</dbReference>
<reference evidence="1" key="1">
    <citation type="submission" date="2022-05" db="EMBL/GenBank/DDBJ databases">
        <authorList>
            <person name="Friedrich I."/>
            <person name="Poehlein A."/>
            <person name="Schneider D."/>
            <person name="Hertel R."/>
            <person name="Daniel R."/>
        </authorList>
    </citation>
    <scope>NUCLEOTIDE SEQUENCE</scope>
</reference>
<keyword evidence="2" id="KW-1185">Reference proteome</keyword>
<dbReference type="EMBL" id="ON529852">
    <property type="protein sequence ID" value="USN13878.1"/>
    <property type="molecule type" value="Genomic_DNA"/>
</dbReference>
<evidence type="ECO:0000313" key="1">
    <source>
        <dbReference type="EMBL" id="USN13878.1"/>
    </source>
</evidence>
<protein>
    <submittedName>
        <fullName evidence="1">Uncharacterized protein</fullName>
    </submittedName>
</protein>
<gene>
    <name evidence="1" type="ORF">KABACHOK_00410</name>
</gene>
<evidence type="ECO:0000313" key="2">
    <source>
        <dbReference type="Proteomes" id="UP001056685"/>
    </source>
</evidence>
<organism evidence="1 2">
    <name type="scientific">Brevundimonas phage vB_BpoS-Kabachok</name>
    <dbReference type="NCBI Taxonomy" id="2948600"/>
    <lineage>
        <taxon>Viruses</taxon>
        <taxon>Duplodnaviria</taxon>
        <taxon>Heunggongvirae</taxon>
        <taxon>Uroviricota</taxon>
        <taxon>Caudoviricetes</taxon>
        <taxon>Jeanschmidtviridae</taxon>
        <taxon>Marchewkavirus</taxon>
        <taxon>Marchewkavirus kabachok</taxon>
    </lineage>
</organism>
<proteinExistence type="predicted"/>